<dbReference type="Gene3D" id="3.30.70.270">
    <property type="match status" value="1"/>
</dbReference>
<dbReference type="InterPro" id="IPR043128">
    <property type="entry name" value="Rev_trsase/Diguanyl_cyclase"/>
</dbReference>
<gene>
    <name evidence="1" type="ORF">AVDCRST_MAG66-682</name>
</gene>
<evidence type="ECO:0000313" key="1">
    <source>
        <dbReference type="EMBL" id="CAA9387111.1"/>
    </source>
</evidence>
<dbReference type="SUPFAM" id="SSF55073">
    <property type="entry name" value="Nucleotide cyclase"/>
    <property type="match status" value="1"/>
</dbReference>
<feature type="non-terminal residue" evidence="1">
    <location>
        <position position="1"/>
    </location>
</feature>
<dbReference type="InterPro" id="IPR029787">
    <property type="entry name" value="Nucleotide_cyclase"/>
</dbReference>
<dbReference type="AlphaFoldDB" id="A0A6J4NG49"/>
<proteinExistence type="predicted"/>
<evidence type="ECO:0008006" key="2">
    <source>
        <dbReference type="Google" id="ProtNLM"/>
    </source>
</evidence>
<organism evidence="1">
    <name type="scientific">uncultured Pseudonocardia sp</name>
    <dbReference type="NCBI Taxonomy" id="211455"/>
    <lineage>
        <taxon>Bacteria</taxon>
        <taxon>Bacillati</taxon>
        <taxon>Actinomycetota</taxon>
        <taxon>Actinomycetes</taxon>
        <taxon>Pseudonocardiales</taxon>
        <taxon>Pseudonocardiaceae</taxon>
        <taxon>Pseudonocardia</taxon>
        <taxon>environmental samples</taxon>
    </lineage>
</organism>
<dbReference type="EMBL" id="CADCUS010000098">
    <property type="protein sequence ID" value="CAA9387111.1"/>
    <property type="molecule type" value="Genomic_DNA"/>
</dbReference>
<protein>
    <recommendedName>
        <fullName evidence="2">GGDEF domain-containing protein</fullName>
    </recommendedName>
</protein>
<name>A0A6J4NG49_9PSEU</name>
<sequence>CSSDLAAAGRHAEAVRTAVARLDVTVDGPARPVRVAGVTASIGVATRASGPVSPAALARMLWAADRALYAAKQAGGDTVRTDPDGGHDVGIEIP</sequence>
<accession>A0A6J4NG49</accession>
<reference evidence="1" key="1">
    <citation type="submission" date="2020-02" db="EMBL/GenBank/DDBJ databases">
        <authorList>
            <person name="Meier V. D."/>
        </authorList>
    </citation>
    <scope>NUCLEOTIDE SEQUENCE</scope>
    <source>
        <strain evidence="1">AVDCRST_MAG66</strain>
    </source>
</reference>